<reference evidence="1 2" key="2">
    <citation type="journal article" date="2022" name="Mol. Ecol. Resour.">
        <title>The genomes of chicory, endive, great burdock and yacon provide insights into Asteraceae paleo-polyploidization history and plant inulin production.</title>
        <authorList>
            <person name="Fan W."/>
            <person name="Wang S."/>
            <person name="Wang H."/>
            <person name="Wang A."/>
            <person name="Jiang F."/>
            <person name="Liu H."/>
            <person name="Zhao H."/>
            <person name="Xu D."/>
            <person name="Zhang Y."/>
        </authorList>
    </citation>
    <scope>NUCLEOTIDE SEQUENCE [LARGE SCALE GENOMIC DNA]</scope>
    <source>
        <strain evidence="2">cv. Yunnan</strain>
        <tissue evidence="1">Leaves</tissue>
    </source>
</reference>
<proteinExistence type="predicted"/>
<sequence>MREKRREAEIDHNGGDINDVKDRDRKRCRREDEAWKARKSARIKREKRREAERDHNGGGINDVKDQDRKRTRREDEVWKACEIVKIKRDRDHNVALMKKWFINHEIQVEQIDKSLQQSR</sequence>
<evidence type="ECO:0000313" key="1">
    <source>
        <dbReference type="EMBL" id="KAI3810921.1"/>
    </source>
</evidence>
<dbReference type="EMBL" id="CM042024">
    <property type="protein sequence ID" value="KAI3810921.1"/>
    <property type="molecule type" value="Genomic_DNA"/>
</dbReference>
<keyword evidence="2" id="KW-1185">Reference proteome</keyword>
<name>A0ACB9ISW3_9ASTR</name>
<dbReference type="Proteomes" id="UP001056120">
    <property type="component" value="Linkage Group LG07"/>
</dbReference>
<accession>A0ACB9ISW3</accession>
<reference evidence="2" key="1">
    <citation type="journal article" date="2022" name="Mol. Ecol. Resour.">
        <title>The genomes of chicory, endive, great burdock and yacon provide insights into Asteraceae palaeo-polyploidization history and plant inulin production.</title>
        <authorList>
            <person name="Fan W."/>
            <person name="Wang S."/>
            <person name="Wang H."/>
            <person name="Wang A."/>
            <person name="Jiang F."/>
            <person name="Liu H."/>
            <person name="Zhao H."/>
            <person name="Xu D."/>
            <person name="Zhang Y."/>
        </authorList>
    </citation>
    <scope>NUCLEOTIDE SEQUENCE [LARGE SCALE GENOMIC DNA]</scope>
    <source>
        <strain evidence="2">cv. Yunnan</strain>
    </source>
</reference>
<organism evidence="1 2">
    <name type="scientific">Smallanthus sonchifolius</name>
    <dbReference type="NCBI Taxonomy" id="185202"/>
    <lineage>
        <taxon>Eukaryota</taxon>
        <taxon>Viridiplantae</taxon>
        <taxon>Streptophyta</taxon>
        <taxon>Embryophyta</taxon>
        <taxon>Tracheophyta</taxon>
        <taxon>Spermatophyta</taxon>
        <taxon>Magnoliopsida</taxon>
        <taxon>eudicotyledons</taxon>
        <taxon>Gunneridae</taxon>
        <taxon>Pentapetalae</taxon>
        <taxon>asterids</taxon>
        <taxon>campanulids</taxon>
        <taxon>Asterales</taxon>
        <taxon>Asteraceae</taxon>
        <taxon>Asteroideae</taxon>
        <taxon>Heliantheae alliance</taxon>
        <taxon>Millerieae</taxon>
        <taxon>Smallanthus</taxon>
    </lineage>
</organism>
<comment type="caution">
    <text evidence="1">The sequence shown here is derived from an EMBL/GenBank/DDBJ whole genome shotgun (WGS) entry which is preliminary data.</text>
</comment>
<evidence type="ECO:0000313" key="2">
    <source>
        <dbReference type="Proteomes" id="UP001056120"/>
    </source>
</evidence>
<protein>
    <submittedName>
        <fullName evidence="1">Uncharacterized protein</fullName>
    </submittedName>
</protein>
<gene>
    <name evidence="1" type="ORF">L1987_20585</name>
</gene>